<evidence type="ECO:0000313" key="5">
    <source>
        <dbReference type="EMBL" id="NSI66366.1"/>
    </source>
</evidence>
<dbReference type="PANTHER" id="PTHR18964">
    <property type="entry name" value="ROK (REPRESSOR, ORF, KINASE) FAMILY"/>
    <property type="match status" value="1"/>
</dbReference>
<dbReference type="SMR" id="A0A2N5PDP1"/>
<evidence type="ECO:0000313" key="4">
    <source>
        <dbReference type="EMBL" id="NSI57718.1"/>
    </source>
</evidence>
<comment type="caution">
    <text evidence="6">The sequence shown here is derived from an EMBL/GenBank/DDBJ whole genome shotgun (WGS) entry which is preliminary data.</text>
</comment>
<sequence length="298" mass="32327">MKKYISIDIGGTAIKYGIICENAEIILKETLRTEAWKGGPAILKKVIGIVEHLIEQTKGKISGICISTAGMVDTKSGSIFYSAPLIPDYAGMEFKKTLEDKFHIPCEVENDVNCAGLAEYSSGAAKGCRVVLMLTIGTGIGGCIVLDGKVFHGFSNSACEVGYMHMDGSDFQTLGAASILSKKVSQWKGDSEDKWDGYHIFEEAKKGDMICNRAIDQMAEILGKGIANICYVINPEIVVLGGGIMAQEEFLRGKIQNSVKKYLISSIEECTKIVFAKHQNDAGILGAFYHFCGVNKKL</sequence>
<dbReference type="Proteomes" id="UP001296581">
    <property type="component" value="Unassembled WGS sequence"/>
</dbReference>
<dbReference type="InterPro" id="IPR043129">
    <property type="entry name" value="ATPase_NBD"/>
</dbReference>
<organism evidence="6 10">
    <name type="scientific">Mediterraneibacter gnavus</name>
    <name type="common">Ruminococcus gnavus</name>
    <dbReference type="NCBI Taxonomy" id="33038"/>
    <lineage>
        <taxon>Bacteria</taxon>
        <taxon>Bacillati</taxon>
        <taxon>Bacillota</taxon>
        <taxon>Clostridia</taxon>
        <taxon>Lachnospirales</taxon>
        <taxon>Lachnospiraceae</taxon>
        <taxon>Mediterraneibacter</taxon>
    </lineage>
</organism>
<dbReference type="Pfam" id="PF00480">
    <property type="entry name" value="ROK"/>
    <property type="match status" value="1"/>
</dbReference>
<evidence type="ECO:0000313" key="3">
    <source>
        <dbReference type="EMBL" id="MDB8738796.1"/>
    </source>
</evidence>
<dbReference type="EMBL" id="QSIR01000001">
    <property type="protein sequence ID" value="RHD09194.1"/>
    <property type="molecule type" value="Genomic_DNA"/>
</dbReference>
<evidence type="ECO:0000313" key="2">
    <source>
        <dbReference type="EMBL" id="MDB8685938.1"/>
    </source>
</evidence>
<dbReference type="EMBL" id="NIHS01000008">
    <property type="protein sequence ID" value="PLT73260.1"/>
    <property type="molecule type" value="Genomic_DNA"/>
</dbReference>
<gene>
    <name evidence="6" type="ORF">CDL26_06385</name>
    <name evidence="8" type="ORF">DW812_00120</name>
    <name evidence="7" type="ORF">DWY88_14530</name>
    <name evidence="9" type="ORF">DWZ50_08485</name>
    <name evidence="5" type="ORF">G4981_13985</name>
    <name evidence="4" type="ORF">G4993_04795</name>
    <name evidence="3" type="ORF">PNU63_08415</name>
    <name evidence="2" type="ORF">PNW85_04500</name>
</gene>
<evidence type="ECO:0000313" key="8">
    <source>
        <dbReference type="EMBL" id="RHD09194.1"/>
    </source>
</evidence>
<dbReference type="STRING" id="33038.GCA_900067245_02609"/>
<name>A0A2N5PDP1_MEDGN</name>
<dbReference type="Proteomes" id="UP000286137">
    <property type="component" value="Unassembled WGS sequence"/>
</dbReference>
<evidence type="ECO:0000313" key="11">
    <source>
        <dbReference type="Proteomes" id="UP000284472"/>
    </source>
</evidence>
<reference evidence="11 12" key="2">
    <citation type="submission" date="2018-08" db="EMBL/GenBank/DDBJ databases">
        <title>A genome reference for cultivated species of the human gut microbiota.</title>
        <authorList>
            <person name="Zou Y."/>
            <person name="Xue W."/>
            <person name="Luo G."/>
        </authorList>
    </citation>
    <scope>NUCLEOTIDE SEQUENCE [LARGE SCALE GENOMIC DNA]</scope>
    <source>
        <strain evidence="7 13">AF27-4BH</strain>
        <strain evidence="9 12">AF33-12</strain>
        <strain evidence="8 11">AM32-6</strain>
    </source>
</reference>
<reference evidence="4" key="4">
    <citation type="submission" date="2020-02" db="EMBL/GenBank/DDBJ databases">
        <authorList>
            <person name="Littmann E."/>
            <person name="Sorbara M."/>
        </authorList>
    </citation>
    <scope>NUCLEOTIDE SEQUENCE</scope>
    <source>
        <strain evidence="5">MSK.11.9</strain>
        <strain evidence="4">MSK.15.32</strain>
    </source>
</reference>
<dbReference type="PANTHER" id="PTHR18964:SF165">
    <property type="entry name" value="BETA-GLUCOSIDE KINASE"/>
    <property type="match status" value="1"/>
</dbReference>
<evidence type="ECO:0000313" key="12">
    <source>
        <dbReference type="Proteomes" id="UP000285610"/>
    </source>
</evidence>
<dbReference type="EMBL" id="JAQMLR010000007">
    <property type="protein sequence ID" value="MDB8738796.1"/>
    <property type="molecule type" value="Genomic_DNA"/>
</dbReference>
<evidence type="ECO:0000313" key="10">
    <source>
        <dbReference type="Proteomes" id="UP000234891"/>
    </source>
</evidence>
<dbReference type="EMBL" id="QRQE01000017">
    <property type="protein sequence ID" value="RHM76676.1"/>
    <property type="molecule type" value="Genomic_DNA"/>
</dbReference>
<evidence type="ECO:0000313" key="9">
    <source>
        <dbReference type="EMBL" id="RHM76676.1"/>
    </source>
</evidence>
<reference evidence="4" key="3">
    <citation type="journal article" date="2020" name="Cell Host Microbe">
        <title>Functional and Genomic Variation between Human-Derived Isolates of Lachnospiraceae Reveals Inter- and Intra-Species Diversity.</title>
        <authorList>
            <person name="Sorbara M.T."/>
            <person name="Littmann E.R."/>
            <person name="Fontana E."/>
            <person name="Moody T.U."/>
            <person name="Kohout C.E."/>
            <person name="Gjonbalaj M."/>
            <person name="Eaton V."/>
            <person name="Seok R."/>
            <person name="Leiner I.M."/>
            <person name="Pamer E.G."/>
        </authorList>
    </citation>
    <scope>NUCLEOTIDE SEQUENCE</scope>
    <source>
        <strain evidence="5">MSK.11.9</strain>
        <strain evidence="4">MSK.15.32</strain>
    </source>
</reference>
<dbReference type="SUPFAM" id="SSF53067">
    <property type="entry name" value="Actin-like ATPase domain"/>
    <property type="match status" value="1"/>
</dbReference>
<proteinExistence type="inferred from homology"/>
<dbReference type="EMBL" id="JAAIRV010000006">
    <property type="protein sequence ID" value="NSI57718.1"/>
    <property type="molecule type" value="Genomic_DNA"/>
</dbReference>
<dbReference type="InterPro" id="IPR000600">
    <property type="entry name" value="ROK"/>
</dbReference>
<dbReference type="Proteomes" id="UP000285610">
    <property type="component" value="Unassembled WGS sequence"/>
</dbReference>
<dbReference type="GeneID" id="57433617"/>
<dbReference type="Proteomes" id="UP000284472">
    <property type="component" value="Unassembled WGS sequence"/>
</dbReference>
<dbReference type="EMBL" id="JAAIRY010000033">
    <property type="protein sequence ID" value="NSI66366.1"/>
    <property type="molecule type" value="Genomic_DNA"/>
</dbReference>
<dbReference type="RefSeq" id="WP_004843625.1">
    <property type="nucleotide sequence ID" value="NZ_CAXUME010000003.1"/>
</dbReference>
<dbReference type="EMBL" id="JAQMLA010000009">
    <property type="protein sequence ID" value="MDB8685938.1"/>
    <property type="molecule type" value="Genomic_DNA"/>
</dbReference>
<accession>A0A2N5PDP1</accession>
<dbReference type="EMBL" id="QRTJ01000038">
    <property type="protein sequence ID" value="RGQ62082.1"/>
    <property type="molecule type" value="Genomic_DNA"/>
</dbReference>
<reference evidence="6 10" key="1">
    <citation type="journal article" date="2017" name="Genome Med.">
        <title>A novel Ruminococcus gnavus clade enriched in inflammatory bowel disease patients.</title>
        <authorList>
            <person name="Hall A.B."/>
            <person name="Yassour M."/>
            <person name="Sauk J."/>
            <person name="Garner A."/>
            <person name="Jiang X."/>
            <person name="Arthur T."/>
            <person name="Lagoudas G.K."/>
            <person name="Vatanen T."/>
            <person name="Fornelos N."/>
            <person name="Wilson R."/>
            <person name="Bertha M."/>
            <person name="Cohen M."/>
            <person name="Garber J."/>
            <person name="Khalili H."/>
            <person name="Gevers D."/>
            <person name="Ananthakrishnan A.N."/>
            <person name="Kugathasan S."/>
            <person name="Lander E.S."/>
            <person name="Blainey P."/>
            <person name="Vlamakis H."/>
            <person name="Xavier R.J."/>
            <person name="Huttenhower C."/>
        </authorList>
    </citation>
    <scope>NUCLEOTIDE SEQUENCE [LARGE SCALE GENOMIC DNA]</scope>
    <source>
        <strain evidence="6 10">RJX1124</strain>
    </source>
</reference>
<dbReference type="Gene3D" id="3.30.420.40">
    <property type="match status" value="2"/>
</dbReference>
<evidence type="ECO:0000256" key="1">
    <source>
        <dbReference type="ARBA" id="ARBA00006479"/>
    </source>
</evidence>
<dbReference type="Proteomes" id="UP001212160">
    <property type="component" value="Unassembled WGS sequence"/>
</dbReference>
<dbReference type="Proteomes" id="UP001211731">
    <property type="component" value="Unassembled WGS sequence"/>
</dbReference>
<dbReference type="CDD" id="cd24068">
    <property type="entry name" value="ASKHA_NBD_ROK_FnNanK-like"/>
    <property type="match status" value="1"/>
</dbReference>
<dbReference type="Proteomes" id="UP001296580">
    <property type="component" value="Unassembled WGS sequence"/>
</dbReference>
<dbReference type="AlphaFoldDB" id="A0A2N5PDP1"/>
<comment type="similarity">
    <text evidence="1">Belongs to the ROK (NagC/XylR) family.</text>
</comment>
<reference evidence="2" key="5">
    <citation type="submission" date="2023-01" db="EMBL/GenBank/DDBJ databases">
        <title>Human gut microbiome strain richness.</title>
        <authorList>
            <person name="Chen-Liaw A."/>
        </authorList>
    </citation>
    <scope>NUCLEOTIDE SEQUENCE</scope>
    <source>
        <strain evidence="3">1001217st1_A9_1001217B_191108</strain>
        <strain evidence="2">RTP21484st1_H11_RTP21484_190118</strain>
    </source>
</reference>
<protein>
    <submittedName>
        <fullName evidence="6">ROK family protein</fullName>
    </submittedName>
</protein>
<evidence type="ECO:0000313" key="13">
    <source>
        <dbReference type="Proteomes" id="UP000286137"/>
    </source>
</evidence>
<dbReference type="Proteomes" id="UP000234891">
    <property type="component" value="Unassembled WGS sequence"/>
</dbReference>
<evidence type="ECO:0000313" key="7">
    <source>
        <dbReference type="EMBL" id="RGQ62082.1"/>
    </source>
</evidence>
<evidence type="ECO:0000313" key="6">
    <source>
        <dbReference type="EMBL" id="PLT73260.1"/>
    </source>
</evidence>